<accession>A0A401L2U4</accession>
<dbReference type="SUPFAM" id="SSF51735">
    <property type="entry name" value="NAD(P)-binding Rossmann-fold domains"/>
    <property type="match status" value="1"/>
</dbReference>
<dbReference type="STRING" id="105351.A0A401L2U4"/>
<dbReference type="EMBL" id="BDHI01000022">
    <property type="protein sequence ID" value="GCB25827.1"/>
    <property type="molecule type" value="Genomic_DNA"/>
</dbReference>
<keyword evidence="2" id="KW-1185">Reference proteome</keyword>
<protein>
    <submittedName>
        <fullName evidence="1">3-oxoacyl-[acyl-carrier-protein] reductase FabG</fullName>
    </submittedName>
</protein>
<evidence type="ECO:0000313" key="2">
    <source>
        <dbReference type="Proteomes" id="UP000286921"/>
    </source>
</evidence>
<organism evidence="1 2">
    <name type="scientific">Aspergillus awamori</name>
    <name type="common">Black koji mold</name>
    <dbReference type="NCBI Taxonomy" id="105351"/>
    <lineage>
        <taxon>Eukaryota</taxon>
        <taxon>Fungi</taxon>
        <taxon>Dikarya</taxon>
        <taxon>Ascomycota</taxon>
        <taxon>Pezizomycotina</taxon>
        <taxon>Eurotiomycetes</taxon>
        <taxon>Eurotiomycetidae</taxon>
        <taxon>Eurotiales</taxon>
        <taxon>Aspergillaceae</taxon>
        <taxon>Aspergillus</taxon>
    </lineage>
</organism>
<dbReference type="Proteomes" id="UP000286921">
    <property type="component" value="Unassembled WGS sequence"/>
</dbReference>
<dbReference type="PANTHER" id="PTHR43975:SF2">
    <property type="entry name" value="EG:BACR7A4.14 PROTEIN-RELATED"/>
    <property type="match status" value="1"/>
</dbReference>
<evidence type="ECO:0000313" key="1">
    <source>
        <dbReference type="EMBL" id="GCB25827.1"/>
    </source>
</evidence>
<dbReference type="Pfam" id="PF13561">
    <property type="entry name" value="adh_short_C2"/>
    <property type="match status" value="1"/>
</dbReference>
<sequence>MFSSLGAAWEDGVGYTTAMAFARAGAPAIAVTDIRGVSSDLLAQLKSAAAQAGRSEPSVISCAVDISGRDSVRALHRTLLQGFGGRLDIVVNNAAHMEPVEPFHESDPDVYWRTWEVNFRGLFNMAGTFLPMLLSTRASTDHA</sequence>
<comment type="caution">
    <text evidence="1">The sequence shown here is derived from an EMBL/GenBank/DDBJ whole genome shotgun (WGS) entry which is preliminary data.</text>
</comment>
<dbReference type="InterPro" id="IPR002347">
    <property type="entry name" value="SDR_fam"/>
</dbReference>
<gene>
    <name evidence="1" type="ORF">AAWM_08712</name>
</gene>
<dbReference type="CDD" id="cd05233">
    <property type="entry name" value="SDR_c"/>
    <property type="match status" value="1"/>
</dbReference>
<dbReference type="AlphaFoldDB" id="A0A401L2U4"/>
<proteinExistence type="predicted"/>
<reference evidence="1 2" key="1">
    <citation type="submission" date="2016-09" db="EMBL/GenBank/DDBJ databases">
        <title>Aspergillus awamori IFM 58123T.</title>
        <authorList>
            <person name="Kusuya Y."/>
            <person name="Shimizu M."/>
            <person name="Takahashi H."/>
            <person name="Yaguchi T."/>
        </authorList>
    </citation>
    <scope>NUCLEOTIDE SEQUENCE [LARGE SCALE GENOMIC DNA]</scope>
    <source>
        <strain evidence="1 2">IFM 58123</strain>
    </source>
</reference>
<name>A0A401L2U4_ASPAW</name>
<dbReference type="PANTHER" id="PTHR43975">
    <property type="entry name" value="ZGC:101858"/>
    <property type="match status" value="1"/>
</dbReference>
<dbReference type="InterPro" id="IPR036291">
    <property type="entry name" value="NAD(P)-bd_dom_sf"/>
</dbReference>
<dbReference type="Gene3D" id="3.40.50.720">
    <property type="entry name" value="NAD(P)-binding Rossmann-like Domain"/>
    <property type="match status" value="1"/>
</dbReference>